<protein>
    <recommendedName>
        <fullName evidence="2">AB hydrolase-1 domain-containing protein</fullName>
    </recommendedName>
</protein>
<organism evidence="1">
    <name type="scientific">uncultured marine bacterium MedDCM-OCT-S04-C749</name>
    <dbReference type="NCBI Taxonomy" id="743061"/>
    <lineage>
        <taxon>Bacteria</taxon>
        <taxon>environmental samples</taxon>
    </lineage>
</organism>
<dbReference type="AlphaFoldDB" id="D6PD86"/>
<reference evidence="1" key="1">
    <citation type="journal article" date="2010" name="ISME J.">
        <title>Metagenome of the Mediterranean deep chlorophyll maximum studied by direct and fosmid library 454 pyrosequencing.</title>
        <authorList>
            <person name="Ghai R."/>
            <person name="Martin-Cuadrado A.B."/>
            <person name="Molto A.G."/>
            <person name="Heredia I.G."/>
            <person name="Cabrera R."/>
            <person name="Martin J."/>
            <person name="Verdu M."/>
            <person name="Deschamps P."/>
            <person name="Moreira D."/>
            <person name="Lopez-Garcia P."/>
            <person name="Mira A."/>
            <person name="Rodriguez-Valera F."/>
        </authorList>
    </citation>
    <scope>NUCLEOTIDE SEQUENCE</scope>
</reference>
<dbReference type="EMBL" id="GU942993">
    <property type="protein sequence ID" value="ADD93687.1"/>
    <property type="molecule type" value="Genomic_DNA"/>
</dbReference>
<dbReference type="Gene3D" id="3.40.50.1820">
    <property type="entry name" value="alpha/beta hydrolase"/>
    <property type="match status" value="1"/>
</dbReference>
<evidence type="ECO:0000313" key="1">
    <source>
        <dbReference type="EMBL" id="ADD93687.1"/>
    </source>
</evidence>
<dbReference type="InterPro" id="IPR029058">
    <property type="entry name" value="AB_hydrolase_fold"/>
</dbReference>
<proteinExistence type="predicted"/>
<sequence length="144" mass="16236">MFFKCEVSSNLLGGLINFMTNFNLSRRSFGLGLIAHGLTACDRVENYAIPTKFAEQNVPVTGKILNLNGLPVHGYIEGNGAQDIVFIHGAFGNLRDWVFATRALSKFDRRIVYIDRPGFGYSERDESKWDAERQADQARAYLKK</sequence>
<accession>D6PD86</accession>
<name>D6PD86_9BACT</name>
<evidence type="ECO:0008006" key="2">
    <source>
        <dbReference type="Google" id="ProtNLM"/>
    </source>
</evidence>
<dbReference type="SUPFAM" id="SSF53474">
    <property type="entry name" value="alpha/beta-Hydrolases"/>
    <property type="match status" value="1"/>
</dbReference>